<feature type="domain" description="RNase III" evidence="5">
    <location>
        <begin position="54"/>
        <end position="159"/>
    </location>
</feature>
<gene>
    <name evidence="6" type="ORF">C8J55DRAFT_548870</name>
</gene>
<feature type="compositionally biased region" description="Low complexity" evidence="3">
    <location>
        <begin position="201"/>
        <end position="215"/>
    </location>
</feature>
<dbReference type="GO" id="GO:0004525">
    <property type="term" value="F:ribonuclease III activity"/>
    <property type="evidence" value="ECO:0007669"/>
    <property type="project" value="InterPro"/>
</dbReference>
<proteinExistence type="predicted"/>
<dbReference type="PROSITE" id="PS50137">
    <property type="entry name" value="DS_RBD"/>
    <property type="match status" value="1"/>
</dbReference>
<dbReference type="AlphaFoldDB" id="A0A9W9AHB0"/>
<dbReference type="SUPFAM" id="SSF54768">
    <property type="entry name" value="dsRNA-binding domain-like"/>
    <property type="match status" value="1"/>
</dbReference>
<evidence type="ECO:0000259" key="4">
    <source>
        <dbReference type="PROSITE" id="PS50137"/>
    </source>
</evidence>
<feature type="region of interest" description="Disordered" evidence="3">
    <location>
        <begin position="201"/>
        <end position="226"/>
    </location>
</feature>
<comment type="caution">
    <text evidence="6">The sequence shown here is derived from an EMBL/GenBank/DDBJ whole genome shotgun (WGS) entry which is preliminary data.</text>
</comment>
<name>A0A9W9AHB0_9AGAR</name>
<dbReference type="PROSITE" id="PS50142">
    <property type="entry name" value="RNASE_3_2"/>
    <property type="match status" value="1"/>
</dbReference>
<evidence type="ECO:0000313" key="6">
    <source>
        <dbReference type="EMBL" id="KAJ4482907.1"/>
    </source>
</evidence>
<reference evidence="6" key="1">
    <citation type="submission" date="2022-08" db="EMBL/GenBank/DDBJ databases">
        <authorList>
            <consortium name="DOE Joint Genome Institute"/>
            <person name="Min B."/>
            <person name="Riley R."/>
            <person name="Sierra-Patev S."/>
            <person name="Naranjo-Ortiz M."/>
            <person name="Looney B."/>
            <person name="Konkel Z."/>
            <person name="Slot J.C."/>
            <person name="Sakamoto Y."/>
            <person name="Steenwyk J.L."/>
            <person name="Rokas A."/>
            <person name="Carro J."/>
            <person name="Camarero S."/>
            <person name="Ferreira P."/>
            <person name="Molpeceres G."/>
            <person name="Ruiz-Duenas F.J."/>
            <person name="Serrano A."/>
            <person name="Henrissat B."/>
            <person name="Drula E."/>
            <person name="Hughes K.W."/>
            <person name="Mata J.L."/>
            <person name="Ishikawa N.K."/>
            <person name="Vargas-Isla R."/>
            <person name="Ushijima S."/>
            <person name="Smith C.A."/>
            <person name="Ahrendt S."/>
            <person name="Andreopoulos W."/>
            <person name="He G."/>
            <person name="Labutti K."/>
            <person name="Lipzen A."/>
            <person name="Ng V."/>
            <person name="Sandor L."/>
            <person name="Barry K."/>
            <person name="Martinez A.T."/>
            <person name="Xiao Y."/>
            <person name="Gibbons J.G."/>
            <person name="Terashima K."/>
            <person name="Hibbett D.S."/>
            <person name="Grigoriev I.V."/>
        </authorList>
    </citation>
    <scope>NUCLEOTIDE SEQUENCE</scope>
    <source>
        <strain evidence="6">Sp2 HRB7682 ss15</strain>
    </source>
</reference>
<protein>
    <submittedName>
        <fullName evidence="6">Uncharacterized protein</fullName>
    </submittedName>
</protein>
<dbReference type="Gene3D" id="1.10.1520.10">
    <property type="entry name" value="Ribonuclease III domain"/>
    <property type="match status" value="1"/>
</dbReference>
<dbReference type="InterPro" id="IPR000999">
    <property type="entry name" value="RNase_III_dom"/>
</dbReference>
<dbReference type="InterPro" id="IPR036389">
    <property type="entry name" value="RNase_III_sf"/>
</dbReference>
<organism evidence="6 7">
    <name type="scientific">Lentinula lateritia</name>
    <dbReference type="NCBI Taxonomy" id="40482"/>
    <lineage>
        <taxon>Eukaryota</taxon>
        <taxon>Fungi</taxon>
        <taxon>Dikarya</taxon>
        <taxon>Basidiomycota</taxon>
        <taxon>Agaricomycotina</taxon>
        <taxon>Agaricomycetes</taxon>
        <taxon>Agaricomycetidae</taxon>
        <taxon>Agaricales</taxon>
        <taxon>Marasmiineae</taxon>
        <taxon>Omphalotaceae</taxon>
        <taxon>Lentinula</taxon>
    </lineage>
</organism>
<dbReference type="SMART" id="SM00358">
    <property type="entry name" value="DSRM"/>
    <property type="match status" value="1"/>
</dbReference>
<evidence type="ECO:0000256" key="1">
    <source>
        <dbReference type="ARBA" id="ARBA00022884"/>
    </source>
</evidence>
<dbReference type="Pfam" id="PF00035">
    <property type="entry name" value="dsrm"/>
    <property type="match status" value="1"/>
</dbReference>
<evidence type="ECO:0000259" key="5">
    <source>
        <dbReference type="PROSITE" id="PS50142"/>
    </source>
</evidence>
<dbReference type="GO" id="GO:0003723">
    <property type="term" value="F:RNA binding"/>
    <property type="evidence" value="ECO:0007669"/>
    <property type="project" value="UniProtKB-UniRule"/>
</dbReference>
<dbReference type="Gene3D" id="3.30.160.20">
    <property type="match status" value="1"/>
</dbReference>
<sequence length="296" mass="32654">MSLDPLLYRMCAGAKVIRQACTTITMLKNAATTDSPPALPVIVGDEATDLTLAIYTPSSPYSTITVRYSNDRLAELGKQALILVVTQCLFHEQPFLTATNIEERRDSILDDDAILSWLELYPEMEQRFLQRAGLDPLHARKEMCVFFLSYVGAIYISNGRSTRPVLENWITQLISLDSSMSGSSGRSCSAHSLPPLYLDTPPLTPANSPLSSPSTPNSPSPSRPIDDKTLELVNQTAQQKGVLLQYVDEREGGRDHDPAWLVHCKINGQEKGCGRGKKKKVAMALAARQAYIAMDW</sequence>
<evidence type="ECO:0000256" key="2">
    <source>
        <dbReference type="PROSITE-ProRule" id="PRU00266"/>
    </source>
</evidence>
<dbReference type="Proteomes" id="UP001150238">
    <property type="component" value="Unassembled WGS sequence"/>
</dbReference>
<dbReference type="InterPro" id="IPR014720">
    <property type="entry name" value="dsRBD_dom"/>
</dbReference>
<evidence type="ECO:0000313" key="7">
    <source>
        <dbReference type="Proteomes" id="UP001150238"/>
    </source>
</evidence>
<evidence type="ECO:0000256" key="3">
    <source>
        <dbReference type="SAM" id="MobiDB-lite"/>
    </source>
</evidence>
<dbReference type="GO" id="GO:0006396">
    <property type="term" value="P:RNA processing"/>
    <property type="evidence" value="ECO:0007669"/>
    <property type="project" value="InterPro"/>
</dbReference>
<feature type="domain" description="DRBM" evidence="4">
    <location>
        <begin position="228"/>
        <end position="296"/>
    </location>
</feature>
<keyword evidence="1 2" id="KW-0694">RNA-binding</keyword>
<dbReference type="SUPFAM" id="SSF69065">
    <property type="entry name" value="RNase III domain-like"/>
    <property type="match status" value="1"/>
</dbReference>
<dbReference type="EMBL" id="JANVFS010000013">
    <property type="protein sequence ID" value="KAJ4482907.1"/>
    <property type="molecule type" value="Genomic_DNA"/>
</dbReference>
<accession>A0A9W9AHB0</accession>
<reference evidence="6" key="2">
    <citation type="journal article" date="2023" name="Proc. Natl. Acad. Sci. U.S.A.">
        <title>A global phylogenomic analysis of the shiitake genus Lentinula.</title>
        <authorList>
            <person name="Sierra-Patev S."/>
            <person name="Min B."/>
            <person name="Naranjo-Ortiz M."/>
            <person name="Looney B."/>
            <person name="Konkel Z."/>
            <person name="Slot J.C."/>
            <person name="Sakamoto Y."/>
            <person name="Steenwyk J.L."/>
            <person name="Rokas A."/>
            <person name="Carro J."/>
            <person name="Camarero S."/>
            <person name="Ferreira P."/>
            <person name="Molpeceres G."/>
            <person name="Ruiz-Duenas F.J."/>
            <person name="Serrano A."/>
            <person name="Henrissat B."/>
            <person name="Drula E."/>
            <person name="Hughes K.W."/>
            <person name="Mata J.L."/>
            <person name="Ishikawa N.K."/>
            <person name="Vargas-Isla R."/>
            <person name="Ushijima S."/>
            <person name="Smith C.A."/>
            <person name="Donoghue J."/>
            <person name="Ahrendt S."/>
            <person name="Andreopoulos W."/>
            <person name="He G."/>
            <person name="LaButti K."/>
            <person name="Lipzen A."/>
            <person name="Ng V."/>
            <person name="Riley R."/>
            <person name="Sandor L."/>
            <person name="Barry K."/>
            <person name="Martinez A.T."/>
            <person name="Xiao Y."/>
            <person name="Gibbons J.G."/>
            <person name="Terashima K."/>
            <person name="Grigoriev I.V."/>
            <person name="Hibbett D."/>
        </authorList>
    </citation>
    <scope>NUCLEOTIDE SEQUENCE</scope>
    <source>
        <strain evidence="6">Sp2 HRB7682 ss15</strain>
    </source>
</reference>